<dbReference type="AlphaFoldDB" id="A0A6J2YNX2"/>
<evidence type="ECO:0000259" key="1">
    <source>
        <dbReference type="PROSITE" id="PS51969"/>
    </source>
</evidence>
<evidence type="ECO:0000313" key="2">
    <source>
        <dbReference type="Proteomes" id="UP000504635"/>
    </source>
</evidence>
<dbReference type="KEGG" id="soy:115888792"/>
<keyword evidence="2" id="KW-1185">Reference proteome</keyword>
<evidence type="ECO:0000313" key="3">
    <source>
        <dbReference type="RefSeq" id="XP_030764490.1"/>
    </source>
</evidence>
<gene>
    <name evidence="3" type="primary">LOC115888792</name>
</gene>
<dbReference type="InterPro" id="IPR043030">
    <property type="entry name" value="BGBP_N_sf"/>
</dbReference>
<dbReference type="RefSeq" id="XP_030764490.1">
    <property type="nucleotide sequence ID" value="XM_030908630.1"/>
</dbReference>
<dbReference type="Gene3D" id="2.60.40.2140">
    <property type="entry name" value="Beta-1,3-glucan-recognition protein, N-terminal domain"/>
    <property type="match status" value="1"/>
</dbReference>
<name>A0A6J2YNX2_SITOR</name>
<dbReference type="GO" id="GO:0030246">
    <property type="term" value="F:carbohydrate binding"/>
    <property type="evidence" value="ECO:0007669"/>
    <property type="project" value="InterPro"/>
</dbReference>
<proteinExistence type="predicted"/>
<dbReference type="Proteomes" id="UP000504635">
    <property type="component" value="Unplaced"/>
</dbReference>
<feature type="domain" description="CBM39" evidence="1">
    <location>
        <begin position="28"/>
        <end position="127"/>
    </location>
</feature>
<accession>A0A6J2YNX2</accession>
<sequence>MSYKIINFIAFIFYTFLFFNILHKVKAYDVPEPEIKVYSNGFTVSVPDEDGISLFAFHGNINRPMQHLEAGQFSQDILRKKGDRWVFKNADTKLKVGDKIYYWLYVLRDGLGHRYDHGEFTVKDILEENIPEKEFSRNVTSSNKTDSSKSSSNVNLCLEQIKTISQVNEILYILASKDPSVARTLKLSGEDSQNVTAREFVVELITKNLEVTDVIVIDAERGFDNVITFTVKSLEDKVKLILASQEKLKGSKYQFVW</sequence>
<dbReference type="PROSITE" id="PS51969">
    <property type="entry name" value="CBM39"/>
    <property type="match status" value="1"/>
</dbReference>
<dbReference type="Pfam" id="PF15886">
    <property type="entry name" value="CBM39"/>
    <property type="match status" value="1"/>
</dbReference>
<reference evidence="3" key="1">
    <citation type="submission" date="2025-08" db="UniProtKB">
        <authorList>
            <consortium name="RefSeq"/>
        </authorList>
    </citation>
    <scope>IDENTIFICATION</scope>
    <source>
        <tissue evidence="3">Gonads</tissue>
    </source>
</reference>
<dbReference type="GeneID" id="115888792"/>
<protein>
    <submittedName>
        <fullName evidence="3">Uncharacterized protein LOC115888792</fullName>
    </submittedName>
</protein>
<organism evidence="2 3">
    <name type="scientific">Sitophilus oryzae</name>
    <name type="common">Rice weevil</name>
    <name type="synonym">Curculio oryzae</name>
    <dbReference type="NCBI Taxonomy" id="7048"/>
    <lineage>
        <taxon>Eukaryota</taxon>
        <taxon>Metazoa</taxon>
        <taxon>Ecdysozoa</taxon>
        <taxon>Arthropoda</taxon>
        <taxon>Hexapoda</taxon>
        <taxon>Insecta</taxon>
        <taxon>Pterygota</taxon>
        <taxon>Neoptera</taxon>
        <taxon>Endopterygota</taxon>
        <taxon>Coleoptera</taxon>
        <taxon>Polyphaga</taxon>
        <taxon>Cucujiformia</taxon>
        <taxon>Curculionidae</taxon>
        <taxon>Dryophthorinae</taxon>
        <taxon>Sitophilus</taxon>
    </lineage>
</organism>
<dbReference type="OrthoDB" id="4781at2759"/>
<dbReference type="InParanoid" id="A0A6J2YNX2"/>
<dbReference type="InterPro" id="IPR031756">
    <property type="entry name" value="BGBP_N"/>
</dbReference>